<keyword evidence="3" id="KW-1185">Reference proteome</keyword>
<evidence type="ECO:0000313" key="3">
    <source>
        <dbReference type="Proteomes" id="UP000257109"/>
    </source>
</evidence>
<name>A0A371FVS8_MUCPR</name>
<dbReference type="SUPFAM" id="SSF56672">
    <property type="entry name" value="DNA/RNA polymerases"/>
    <property type="match status" value="1"/>
</dbReference>
<dbReference type="AlphaFoldDB" id="A0A371FVS8"/>
<sequence length="190" mass="21620">MVALFHDMMHKELEVYMDDMIAKSRTLEKHIKDLWKLFARLCKFRLRLNPAKCTFGVKVGKLLGFVVNEKGIEVDPNKVKAIRERPAPRTESKIRDSSLYIETHGYLRSHPQTSEEESEEGMESRMLECLRRNQEILGEASSPSPSGFRKALNTISNSVGRVNGMRVGATGCHEKERASHVLSQQEIHGL</sequence>
<comment type="caution">
    <text evidence="2">The sequence shown here is derived from an EMBL/GenBank/DDBJ whole genome shotgun (WGS) entry which is preliminary data.</text>
</comment>
<dbReference type="Gene3D" id="3.30.70.270">
    <property type="match status" value="1"/>
</dbReference>
<accession>A0A371FVS8</accession>
<feature type="domain" description="Reverse transcriptase" evidence="1">
    <location>
        <begin position="7"/>
        <end position="66"/>
    </location>
</feature>
<dbReference type="OrthoDB" id="101614at2759"/>
<gene>
    <name evidence="2" type="primary">pol</name>
    <name evidence="2" type="ORF">CR513_36847</name>
</gene>
<organism evidence="2 3">
    <name type="scientific">Mucuna pruriens</name>
    <name type="common">Velvet bean</name>
    <name type="synonym">Dolichos pruriens</name>
    <dbReference type="NCBI Taxonomy" id="157652"/>
    <lineage>
        <taxon>Eukaryota</taxon>
        <taxon>Viridiplantae</taxon>
        <taxon>Streptophyta</taxon>
        <taxon>Embryophyta</taxon>
        <taxon>Tracheophyta</taxon>
        <taxon>Spermatophyta</taxon>
        <taxon>Magnoliopsida</taxon>
        <taxon>eudicotyledons</taxon>
        <taxon>Gunneridae</taxon>
        <taxon>Pentapetalae</taxon>
        <taxon>rosids</taxon>
        <taxon>fabids</taxon>
        <taxon>Fabales</taxon>
        <taxon>Fabaceae</taxon>
        <taxon>Papilionoideae</taxon>
        <taxon>50 kb inversion clade</taxon>
        <taxon>NPAAA clade</taxon>
        <taxon>indigoferoid/millettioid clade</taxon>
        <taxon>Phaseoleae</taxon>
        <taxon>Mucuna</taxon>
    </lineage>
</organism>
<dbReference type="Pfam" id="PF00078">
    <property type="entry name" value="RVT_1"/>
    <property type="match status" value="1"/>
</dbReference>
<dbReference type="PANTHER" id="PTHR24559">
    <property type="entry name" value="TRANSPOSON TY3-I GAG-POL POLYPROTEIN"/>
    <property type="match status" value="1"/>
</dbReference>
<evidence type="ECO:0000313" key="2">
    <source>
        <dbReference type="EMBL" id="RDX82372.1"/>
    </source>
</evidence>
<dbReference type="InterPro" id="IPR043128">
    <property type="entry name" value="Rev_trsase/Diguanyl_cyclase"/>
</dbReference>
<feature type="non-terminal residue" evidence="2">
    <location>
        <position position="1"/>
    </location>
</feature>
<dbReference type="InterPro" id="IPR000477">
    <property type="entry name" value="RT_dom"/>
</dbReference>
<dbReference type="Proteomes" id="UP000257109">
    <property type="component" value="Unassembled WGS sequence"/>
</dbReference>
<proteinExistence type="predicted"/>
<dbReference type="InterPro" id="IPR043502">
    <property type="entry name" value="DNA/RNA_pol_sf"/>
</dbReference>
<dbReference type="PANTHER" id="PTHR24559:SF457">
    <property type="entry name" value="RNA-DIRECTED DNA POLYMERASE HOMOLOG"/>
    <property type="match status" value="1"/>
</dbReference>
<reference evidence="2" key="1">
    <citation type="submission" date="2018-05" db="EMBL/GenBank/DDBJ databases">
        <title>Draft genome of Mucuna pruriens seed.</title>
        <authorList>
            <person name="Nnadi N.E."/>
            <person name="Vos R."/>
            <person name="Hasami M.H."/>
            <person name="Devisetty U.K."/>
            <person name="Aguiy J.C."/>
        </authorList>
    </citation>
    <scope>NUCLEOTIDE SEQUENCE [LARGE SCALE GENOMIC DNA]</scope>
    <source>
        <strain evidence="2">JCA_2017</strain>
    </source>
</reference>
<protein>
    <submittedName>
        <fullName evidence="2">Retrovirus-related Pol polyprotein from transposon 17.6</fullName>
    </submittedName>
</protein>
<dbReference type="EMBL" id="QJKJ01007651">
    <property type="protein sequence ID" value="RDX82372.1"/>
    <property type="molecule type" value="Genomic_DNA"/>
</dbReference>
<dbReference type="InterPro" id="IPR053134">
    <property type="entry name" value="RNA-dir_DNA_polymerase"/>
</dbReference>
<evidence type="ECO:0000259" key="1">
    <source>
        <dbReference type="Pfam" id="PF00078"/>
    </source>
</evidence>